<keyword evidence="2" id="KW-1185">Reference proteome</keyword>
<gene>
    <name evidence="1" type="ORF">EVAR_75320_1</name>
</gene>
<comment type="caution">
    <text evidence="1">The sequence shown here is derived from an EMBL/GenBank/DDBJ whole genome shotgun (WGS) entry which is preliminary data.</text>
</comment>
<evidence type="ECO:0000313" key="2">
    <source>
        <dbReference type="Proteomes" id="UP000299102"/>
    </source>
</evidence>
<proteinExistence type="predicted"/>
<protein>
    <submittedName>
        <fullName evidence="1">Uncharacterized protein</fullName>
    </submittedName>
</protein>
<dbReference type="EMBL" id="BGZK01001021">
    <property type="protein sequence ID" value="GBP68706.1"/>
    <property type="molecule type" value="Genomic_DNA"/>
</dbReference>
<dbReference type="AlphaFoldDB" id="A0A4C1XYM8"/>
<reference evidence="1 2" key="1">
    <citation type="journal article" date="2019" name="Commun. Biol.">
        <title>The bagworm genome reveals a unique fibroin gene that provides high tensile strength.</title>
        <authorList>
            <person name="Kono N."/>
            <person name="Nakamura H."/>
            <person name="Ohtoshi R."/>
            <person name="Tomita M."/>
            <person name="Numata K."/>
            <person name="Arakawa K."/>
        </authorList>
    </citation>
    <scope>NUCLEOTIDE SEQUENCE [LARGE SCALE GENOMIC DNA]</scope>
</reference>
<evidence type="ECO:0000313" key="1">
    <source>
        <dbReference type="EMBL" id="GBP68706.1"/>
    </source>
</evidence>
<name>A0A4C1XYM8_EUMVA</name>
<sequence>MRRVGNGSELAKEAHRSDGGAAPPLIAIYVSHFAAQRGKAALFIEPAAGGPPPPAPRPEVRTLQMLSDAGACYCIFLLKSFRGSDNGAGSLEAPSSDPENGTGCENKSEIAIEIVTMSEGGIGSESGSMTGIEDGIRTLRTRSCEIEIGIGIVNGTAVISESKTKMR</sequence>
<dbReference type="Proteomes" id="UP000299102">
    <property type="component" value="Unassembled WGS sequence"/>
</dbReference>
<accession>A0A4C1XYM8</accession>
<organism evidence="1 2">
    <name type="scientific">Eumeta variegata</name>
    <name type="common">Bagworm moth</name>
    <name type="synonym">Eumeta japonica</name>
    <dbReference type="NCBI Taxonomy" id="151549"/>
    <lineage>
        <taxon>Eukaryota</taxon>
        <taxon>Metazoa</taxon>
        <taxon>Ecdysozoa</taxon>
        <taxon>Arthropoda</taxon>
        <taxon>Hexapoda</taxon>
        <taxon>Insecta</taxon>
        <taxon>Pterygota</taxon>
        <taxon>Neoptera</taxon>
        <taxon>Endopterygota</taxon>
        <taxon>Lepidoptera</taxon>
        <taxon>Glossata</taxon>
        <taxon>Ditrysia</taxon>
        <taxon>Tineoidea</taxon>
        <taxon>Psychidae</taxon>
        <taxon>Oiketicinae</taxon>
        <taxon>Eumeta</taxon>
    </lineage>
</organism>